<name>A0ABR4LI21_9EURO</name>
<evidence type="ECO:0000256" key="1">
    <source>
        <dbReference type="SAM" id="MobiDB-lite"/>
    </source>
</evidence>
<accession>A0ABR4LI21</accession>
<reference evidence="2 3" key="1">
    <citation type="submission" date="2024-07" db="EMBL/GenBank/DDBJ databases">
        <title>Section-level genome sequencing and comparative genomics of Aspergillus sections Usti and Cavernicolus.</title>
        <authorList>
            <consortium name="Lawrence Berkeley National Laboratory"/>
            <person name="Nybo J.L."/>
            <person name="Vesth T.C."/>
            <person name="Theobald S."/>
            <person name="Frisvad J.C."/>
            <person name="Larsen T.O."/>
            <person name="Kjaerboelling I."/>
            <person name="Rothschild-Mancinelli K."/>
            <person name="Lyhne E.K."/>
            <person name="Kogle M.E."/>
            <person name="Barry K."/>
            <person name="Clum A."/>
            <person name="Na H."/>
            <person name="Ledsgaard L."/>
            <person name="Lin J."/>
            <person name="Lipzen A."/>
            <person name="Kuo A."/>
            <person name="Riley R."/>
            <person name="Mondo S."/>
            <person name="Labutti K."/>
            <person name="Haridas S."/>
            <person name="Pangalinan J."/>
            <person name="Salamov A.A."/>
            <person name="Simmons B.A."/>
            <person name="Magnuson J.K."/>
            <person name="Chen J."/>
            <person name="Drula E."/>
            <person name="Henrissat B."/>
            <person name="Wiebenga A."/>
            <person name="Lubbers R.J."/>
            <person name="Gomes A.C."/>
            <person name="Macurrencykelacurrency M.R."/>
            <person name="Stajich J."/>
            <person name="Grigoriev I.V."/>
            <person name="Mortensen U.H."/>
            <person name="De Vries R.P."/>
            <person name="Baker S.E."/>
            <person name="Andersen M.R."/>
        </authorList>
    </citation>
    <scope>NUCLEOTIDE SEQUENCE [LARGE SCALE GENOMIC DNA]</scope>
    <source>
        <strain evidence="2 3">CBS 449.75</strain>
    </source>
</reference>
<dbReference type="GeneID" id="98140926"/>
<dbReference type="EMBL" id="JBFXLQ010000043">
    <property type="protein sequence ID" value="KAL2864188.1"/>
    <property type="molecule type" value="Genomic_DNA"/>
</dbReference>
<feature type="compositionally biased region" description="Basic and acidic residues" evidence="1">
    <location>
        <begin position="1"/>
        <end position="12"/>
    </location>
</feature>
<comment type="caution">
    <text evidence="2">The sequence shown here is derived from an EMBL/GenBank/DDBJ whole genome shotgun (WGS) entry which is preliminary data.</text>
</comment>
<evidence type="ECO:0000313" key="3">
    <source>
        <dbReference type="Proteomes" id="UP001610432"/>
    </source>
</evidence>
<protein>
    <submittedName>
        <fullName evidence="2">Uncharacterized protein</fullName>
    </submittedName>
</protein>
<evidence type="ECO:0000313" key="2">
    <source>
        <dbReference type="EMBL" id="KAL2864188.1"/>
    </source>
</evidence>
<dbReference type="Proteomes" id="UP001610432">
    <property type="component" value="Unassembled WGS sequence"/>
</dbReference>
<feature type="region of interest" description="Disordered" evidence="1">
    <location>
        <begin position="1"/>
        <end position="34"/>
    </location>
</feature>
<dbReference type="RefSeq" id="XP_070883167.1">
    <property type="nucleotide sequence ID" value="XM_071025854.1"/>
</dbReference>
<gene>
    <name evidence="2" type="ORF">BJX67DRAFT_227543</name>
</gene>
<organism evidence="2 3">
    <name type="scientific">Aspergillus lucknowensis</name>
    <dbReference type="NCBI Taxonomy" id="176173"/>
    <lineage>
        <taxon>Eukaryota</taxon>
        <taxon>Fungi</taxon>
        <taxon>Dikarya</taxon>
        <taxon>Ascomycota</taxon>
        <taxon>Pezizomycotina</taxon>
        <taxon>Eurotiomycetes</taxon>
        <taxon>Eurotiomycetidae</taxon>
        <taxon>Eurotiales</taxon>
        <taxon>Aspergillaceae</taxon>
        <taxon>Aspergillus</taxon>
        <taxon>Aspergillus subgen. Nidulantes</taxon>
    </lineage>
</organism>
<sequence length="162" mass="17902">MSTREGGRDGRKTAQQRGRCLQYKDPRRSGQSNSGLCEIEVQPRLMGLAFGPRGVATATSHRIQPGRGWCLAVPSELARVQIPAPPDQEIRALRLLDNAFDDVRLSCDGLLHLRDGVVACLVGFEAFTASVVLRIIWRLVLQPQAGATERPCDAIRLWRCRG</sequence>
<proteinExistence type="predicted"/>
<keyword evidence="3" id="KW-1185">Reference proteome</keyword>